<accession>A0A2S5BCL2</accession>
<dbReference type="EMBL" id="PJQD01000024">
    <property type="protein sequence ID" value="POY74471.1"/>
    <property type="molecule type" value="Genomic_DNA"/>
</dbReference>
<dbReference type="Gene3D" id="1.10.472.80">
    <property type="entry name" value="Ypt/Rab-GAP domain of gyp1p, domain 3"/>
    <property type="match status" value="1"/>
</dbReference>
<dbReference type="AlphaFoldDB" id="A0A2S5BCL2"/>
<feature type="region of interest" description="Disordered" evidence="1">
    <location>
        <begin position="397"/>
        <end position="477"/>
    </location>
</feature>
<feature type="compositionally biased region" description="Acidic residues" evidence="1">
    <location>
        <begin position="102"/>
        <end position="118"/>
    </location>
</feature>
<dbReference type="GO" id="GO:0005096">
    <property type="term" value="F:GTPase activator activity"/>
    <property type="evidence" value="ECO:0007669"/>
    <property type="project" value="TreeGrafter"/>
</dbReference>
<keyword evidence="4" id="KW-1185">Reference proteome</keyword>
<dbReference type="STRING" id="741276.A0A2S5BCL2"/>
<dbReference type="Gene3D" id="1.10.8.270">
    <property type="entry name" value="putative rabgap domain of human tbc1 domain family member 14 like domains"/>
    <property type="match status" value="1"/>
</dbReference>
<feature type="domain" description="Rab-GAP TBC" evidence="2">
    <location>
        <begin position="538"/>
        <end position="762"/>
    </location>
</feature>
<feature type="compositionally biased region" description="Low complexity" evidence="1">
    <location>
        <begin position="408"/>
        <end position="435"/>
    </location>
</feature>
<feature type="compositionally biased region" description="Low complexity" evidence="1">
    <location>
        <begin position="265"/>
        <end position="283"/>
    </location>
</feature>
<feature type="compositionally biased region" description="Basic and acidic residues" evidence="1">
    <location>
        <begin position="317"/>
        <end position="338"/>
    </location>
</feature>
<proteinExistence type="predicted"/>
<feature type="compositionally biased region" description="Low complexity" evidence="1">
    <location>
        <begin position="192"/>
        <end position="215"/>
    </location>
</feature>
<feature type="compositionally biased region" description="Polar residues" evidence="1">
    <location>
        <begin position="163"/>
        <end position="179"/>
    </location>
</feature>
<feature type="region of interest" description="Disordered" evidence="1">
    <location>
        <begin position="1"/>
        <end position="230"/>
    </location>
</feature>
<dbReference type="GO" id="GO:0005794">
    <property type="term" value="C:Golgi apparatus"/>
    <property type="evidence" value="ECO:0007669"/>
    <property type="project" value="TreeGrafter"/>
</dbReference>
<dbReference type="InterPro" id="IPR035969">
    <property type="entry name" value="Rab-GAP_TBC_sf"/>
</dbReference>
<feature type="region of interest" description="Disordered" evidence="1">
    <location>
        <begin position="243"/>
        <end position="283"/>
    </location>
</feature>
<organism evidence="3 4">
    <name type="scientific">Rhodotorula taiwanensis</name>
    <dbReference type="NCBI Taxonomy" id="741276"/>
    <lineage>
        <taxon>Eukaryota</taxon>
        <taxon>Fungi</taxon>
        <taxon>Dikarya</taxon>
        <taxon>Basidiomycota</taxon>
        <taxon>Pucciniomycotina</taxon>
        <taxon>Microbotryomycetes</taxon>
        <taxon>Sporidiobolales</taxon>
        <taxon>Sporidiobolaceae</taxon>
        <taxon>Rhodotorula</taxon>
    </lineage>
</organism>
<gene>
    <name evidence="3" type="ORF">BMF94_2470</name>
</gene>
<reference evidence="3 4" key="1">
    <citation type="journal article" date="2018" name="Front. Microbiol.">
        <title>Prospects for Fungal Bioremediation of Acidic Radioactive Waste Sites: Characterization and Genome Sequence of Rhodotorula taiwanensis MD1149.</title>
        <authorList>
            <person name="Tkavc R."/>
            <person name="Matrosova V.Y."/>
            <person name="Grichenko O.E."/>
            <person name="Gostincar C."/>
            <person name="Volpe R.P."/>
            <person name="Klimenkova P."/>
            <person name="Gaidamakova E.K."/>
            <person name="Zhou C.E."/>
            <person name="Stewart B.J."/>
            <person name="Lyman M.G."/>
            <person name="Malfatti S.A."/>
            <person name="Rubinfeld B."/>
            <person name="Courtot M."/>
            <person name="Singh J."/>
            <person name="Dalgard C.L."/>
            <person name="Hamilton T."/>
            <person name="Frey K.G."/>
            <person name="Gunde-Cimerman N."/>
            <person name="Dugan L."/>
            <person name="Daly M.J."/>
        </authorList>
    </citation>
    <scope>NUCLEOTIDE SEQUENCE [LARGE SCALE GENOMIC DNA]</scope>
    <source>
        <strain evidence="3 4">MD1149</strain>
    </source>
</reference>
<sequence length="827" mass="88468">MPLWGRATPSSPTRGGSGDSQSDRSHAASSSTASTSSAPHSLGYGRAPSAPQGTGRAPPHRSMSTSSQKHVSLNAATSSSSSSSDPRSSGNRRGSTPTAVPVDDDGTWNEASDDDDLPADALGGLSLRDDRTSRRGGAQSTTAAAAAARKSISPIRTGEPYSASGQSPTSAGSTWSFNPFSLRPAARPSHASTSSSLFGTGSSTTNATSGSSPASYFPATGGGTSPAATPSVLYSYSRATPAAAATAAGSSRSHLPDSVSTTSLPVASPGLSSAGAGSVPSPSLGAEAVAAALSGRPGGLHTSLQRGTSYLAGASRVQEEADRVVQEEVEEERRRSSIERGQAPRPLREEVETDGEGHDRPAQETEGGEGHGKEKCKRAVRRDVADLVKDPAHVLARLRTAWQPRPAPSRTSPAPPSTAAAPDPSDFSNPGSPELPSHPPPPPNGYRKRPTAITGGSGKDADSDSDSGPPLGYAPLNANAFSSHEANLIATELEPAPPNPEEEGERGRENRRKRKFLEVLGDEENVDLAELRKLAWSGVPNELRPMVWQLLLGYLPGPIARRTATLARKRTEYASLVKQAFSRGVKGLDGPLWHQISIDVPRTRPGVPLWQAEATQRSLERVLYVWAIRHPASGYVQGINDLVTPFFQVFLASYIDADPETFDVSVLPPEVLEALEADSFWCLSKLLDGIQDNYIFAQPGIQRLVKKMEVLCGRVDAPLAAHLKEQGVEFIQFAFRWMNCLLMRELSVKNIVRMWDTYLAEGGDAFSEFHLYVCLAFLVRWSEQLREMDFQSIIMFLQSLPTQEWSDKDTELLLSEAFMWSRTFVAR</sequence>
<feature type="compositionally biased region" description="Low complexity" evidence="1">
    <location>
        <begin position="243"/>
        <end position="253"/>
    </location>
</feature>
<evidence type="ECO:0000256" key="1">
    <source>
        <dbReference type="SAM" id="MobiDB-lite"/>
    </source>
</evidence>
<feature type="compositionally biased region" description="Basic and acidic residues" evidence="1">
    <location>
        <begin position="346"/>
        <end position="373"/>
    </location>
</feature>
<comment type="caution">
    <text evidence="3">The sequence shown here is derived from an EMBL/GenBank/DDBJ whole genome shotgun (WGS) entry which is preliminary data.</text>
</comment>
<dbReference type="FunFam" id="1.10.8.270:FF:000037">
    <property type="entry name" value="TBC1 domain family member 22A"/>
    <property type="match status" value="1"/>
</dbReference>
<dbReference type="Pfam" id="PF00566">
    <property type="entry name" value="RabGAP-TBC"/>
    <property type="match status" value="1"/>
</dbReference>
<dbReference type="OrthoDB" id="26371at2759"/>
<evidence type="ECO:0000313" key="3">
    <source>
        <dbReference type="EMBL" id="POY74471.1"/>
    </source>
</evidence>
<dbReference type="FunFam" id="1.10.472.80:FF:000001">
    <property type="entry name" value="TBC1 domain family member 22B"/>
    <property type="match status" value="1"/>
</dbReference>
<dbReference type="SUPFAM" id="SSF47923">
    <property type="entry name" value="Ypt/Rab-GAP domain of gyp1p"/>
    <property type="match status" value="2"/>
</dbReference>
<feature type="compositionally biased region" description="Low complexity" evidence="1">
    <location>
        <begin position="78"/>
        <end position="95"/>
    </location>
</feature>
<feature type="compositionally biased region" description="Polar residues" evidence="1">
    <location>
        <begin position="62"/>
        <end position="77"/>
    </location>
</feature>
<feature type="compositionally biased region" description="Low complexity" evidence="1">
    <location>
        <begin position="27"/>
        <end position="41"/>
    </location>
</feature>
<evidence type="ECO:0000313" key="4">
    <source>
        <dbReference type="Proteomes" id="UP000237144"/>
    </source>
</evidence>
<dbReference type="InterPro" id="IPR000195">
    <property type="entry name" value="Rab-GAP-TBC_dom"/>
</dbReference>
<dbReference type="PANTHER" id="PTHR22957:SF26">
    <property type="entry name" value="LD44506P"/>
    <property type="match status" value="1"/>
</dbReference>
<dbReference type="Gene3D" id="1.10.10.750">
    <property type="entry name" value="Ypt/Rab-GAP domain of gyp1p, domain 1"/>
    <property type="match status" value="1"/>
</dbReference>
<evidence type="ECO:0000259" key="2">
    <source>
        <dbReference type="PROSITE" id="PS50086"/>
    </source>
</evidence>
<dbReference type="SMART" id="SM00164">
    <property type="entry name" value="TBC"/>
    <property type="match status" value="1"/>
</dbReference>
<dbReference type="PANTHER" id="PTHR22957">
    <property type="entry name" value="TBC1 DOMAIN FAMILY MEMBER GTPASE-ACTIVATING PROTEIN"/>
    <property type="match status" value="1"/>
</dbReference>
<protein>
    <recommendedName>
        <fullName evidence="2">Rab-GAP TBC domain-containing protein</fullName>
    </recommendedName>
</protein>
<dbReference type="Proteomes" id="UP000237144">
    <property type="component" value="Unassembled WGS sequence"/>
</dbReference>
<feature type="region of interest" description="Disordered" evidence="1">
    <location>
        <begin position="299"/>
        <end position="378"/>
    </location>
</feature>
<name>A0A2S5BCL2_9BASI</name>
<dbReference type="PROSITE" id="PS50086">
    <property type="entry name" value="TBC_RABGAP"/>
    <property type="match status" value="1"/>
</dbReference>